<protein>
    <submittedName>
        <fullName evidence="3">Peptidoglycan synthetase</fullName>
    </submittedName>
</protein>
<evidence type="ECO:0000313" key="4">
    <source>
        <dbReference type="Proteomes" id="UP000664034"/>
    </source>
</evidence>
<dbReference type="AlphaFoldDB" id="A0A939GKL5"/>
<accession>A0A939GKL5</accession>
<feature type="domain" description="Mur ligase N-terminal catalytic" evidence="1">
    <location>
        <begin position="5"/>
        <end position="105"/>
    </location>
</feature>
<dbReference type="Proteomes" id="UP000664034">
    <property type="component" value="Unassembled WGS sequence"/>
</dbReference>
<dbReference type="InterPro" id="IPR036615">
    <property type="entry name" value="Mur_ligase_C_dom_sf"/>
</dbReference>
<dbReference type="GO" id="GO:0016881">
    <property type="term" value="F:acid-amino acid ligase activity"/>
    <property type="evidence" value="ECO:0007669"/>
    <property type="project" value="InterPro"/>
</dbReference>
<dbReference type="InterPro" id="IPR050061">
    <property type="entry name" value="MurCDEF_pg_biosynth"/>
</dbReference>
<reference evidence="3" key="1">
    <citation type="submission" date="2021-03" db="EMBL/GenBank/DDBJ databases">
        <title>Fibrella sp. HMF5335 genome sequencing and assembly.</title>
        <authorList>
            <person name="Kang H."/>
            <person name="Kim H."/>
            <person name="Bae S."/>
            <person name="Joh K."/>
        </authorList>
    </citation>
    <scope>NUCLEOTIDE SEQUENCE</scope>
    <source>
        <strain evidence="3">HMF5335</strain>
    </source>
</reference>
<dbReference type="SUPFAM" id="SSF53623">
    <property type="entry name" value="MurD-like peptide ligases, catalytic domain"/>
    <property type="match status" value="1"/>
</dbReference>
<dbReference type="InterPro" id="IPR000713">
    <property type="entry name" value="Mur_ligase_N"/>
</dbReference>
<feature type="domain" description="Mur ligase central" evidence="2">
    <location>
        <begin position="110"/>
        <end position="291"/>
    </location>
</feature>
<name>A0A939GKL5_9BACT</name>
<dbReference type="Pfam" id="PF01225">
    <property type="entry name" value="Mur_ligase"/>
    <property type="match status" value="1"/>
</dbReference>
<dbReference type="RefSeq" id="WP_207365694.1">
    <property type="nucleotide sequence ID" value="NZ_JAFMYV010000008.1"/>
</dbReference>
<dbReference type="Pfam" id="PF08245">
    <property type="entry name" value="Mur_ligase_M"/>
    <property type="match status" value="1"/>
</dbReference>
<proteinExistence type="predicted"/>
<gene>
    <name evidence="3" type="ORF">J2I47_16540</name>
</gene>
<dbReference type="Gene3D" id="3.40.50.720">
    <property type="entry name" value="NAD(P)-binding Rossmann-like Domain"/>
    <property type="match status" value="1"/>
</dbReference>
<evidence type="ECO:0000259" key="2">
    <source>
        <dbReference type="Pfam" id="PF08245"/>
    </source>
</evidence>
<dbReference type="SUPFAM" id="SSF53244">
    <property type="entry name" value="MurD-like peptide ligases, peptide-binding domain"/>
    <property type="match status" value="1"/>
</dbReference>
<dbReference type="InterPro" id="IPR036565">
    <property type="entry name" value="Mur-like_cat_sf"/>
</dbReference>
<dbReference type="PANTHER" id="PTHR43445:SF5">
    <property type="entry name" value="UDP-N-ACETYLMURAMATE--L-ALANYL-GAMMA-D-GLUTAMYL-MESO-2,6-DIAMINOHEPTANDIOATE LIGASE"/>
    <property type="match status" value="1"/>
</dbReference>
<organism evidence="3 4">
    <name type="scientific">Fibrella rubiginis</name>
    <dbReference type="NCBI Taxonomy" id="2817060"/>
    <lineage>
        <taxon>Bacteria</taxon>
        <taxon>Pseudomonadati</taxon>
        <taxon>Bacteroidota</taxon>
        <taxon>Cytophagia</taxon>
        <taxon>Cytophagales</taxon>
        <taxon>Spirosomataceae</taxon>
        <taxon>Fibrella</taxon>
    </lineage>
</organism>
<evidence type="ECO:0000313" key="3">
    <source>
        <dbReference type="EMBL" id="MBO0938162.1"/>
    </source>
</evidence>
<sequence>MPQAYHFIAIGGSAMHNLALALHQQGHTITGSDDEIYEPALSRLTRKGLIPAEMGWFPQRIHADLDAVILGMHARADNPELARAQELGLPIFSYPEFIYEHSRQKQRVVIAGSHGKTTITSMILHVLKHHNHRFDYLVGAQLEGFETMVSLTDDHSANAAPVIIIEGDEYASSPLDKRPKFLHYQPHMALISGIAWDHVNIYPTYESYVAQFELLAEQMPKSGVLLFDETDNMLDVIGQNGRDDVQKVPYDAHPHVIRDGHTYLTTPDGAEIPLRIFGLHNMKNIAGAMAICDRLGVTENGFYEAIQTFGGAARRLEIVAQTADQIVFRDFAHAPSKVMATTEAVKAQFPDKHLLACVELHTFSSLNKEFLAQYAHSLDMADTAAVYYNAHTLAIKRLAPIAPADVLAAFNKPGLQVFTELIDFQTFIAQYTADADVILLMSSGTFGGLDLTKLMYND</sequence>
<evidence type="ECO:0000259" key="1">
    <source>
        <dbReference type="Pfam" id="PF01225"/>
    </source>
</evidence>
<dbReference type="Gene3D" id="3.90.190.20">
    <property type="entry name" value="Mur ligase, C-terminal domain"/>
    <property type="match status" value="1"/>
</dbReference>
<dbReference type="Gene3D" id="3.40.1190.10">
    <property type="entry name" value="Mur-like, catalytic domain"/>
    <property type="match status" value="1"/>
</dbReference>
<comment type="caution">
    <text evidence="3">The sequence shown here is derived from an EMBL/GenBank/DDBJ whole genome shotgun (WGS) entry which is preliminary data.</text>
</comment>
<keyword evidence="4" id="KW-1185">Reference proteome</keyword>
<dbReference type="EMBL" id="JAFMYV010000008">
    <property type="protein sequence ID" value="MBO0938162.1"/>
    <property type="molecule type" value="Genomic_DNA"/>
</dbReference>
<dbReference type="InterPro" id="IPR013221">
    <property type="entry name" value="Mur_ligase_cen"/>
</dbReference>
<dbReference type="SUPFAM" id="SSF51984">
    <property type="entry name" value="MurCD N-terminal domain"/>
    <property type="match status" value="1"/>
</dbReference>
<dbReference type="GO" id="GO:0005524">
    <property type="term" value="F:ATP binding"/>
    <property type="evidence" value="ECO:0007669"/>
    <property type="project" value="InterPro"/>
</dbReference>
<dbReference type="PANTHER" id="PTHR43445">
    <property type="entry name" value="UDP-N-ACETYLMURAMATE--L-ALANINE LIGASE-RELATED"/>
    <property type="match status" value="1"/>
</dbReference>